<keyword evidence="4" id="KW-0804">Transcription</keyword>
<evidence type="ECO:0000256" key="5">
    <source>
        <dbReference type="ARBA" id="ARBA00023242"/>
    </source>
</evidence>
<keyword evidence="10" id="KW-1185">Reference proteome</keyword>
<keyword evidence="3" id="KW-0238">DNA-binding</keyword>
<dbReference type="CDD" id="cd11393">
    <property type="entry name" value="bHLH_AtbHLH_like"/>
    <property type="match status" value="1"/>
</dbReference>
<dbReference type="PROSITE" id="PS50888">
    <property type="entry name" value="BHLH"/>
    <property type="match status" value="1"/>
</dbReference>
<dbReference type="InterPro" id="IPR011598">
    <property type="entry name" value="bHLH_dom"/>
</dbReference>
<evidence type="ECO:0000256" key="2">
    <source>
        <dbReference type="ARBA" id="ARBA00023015"/>
    </source>
</evidence>
<evidence type="ECO:0000313" key="10">
    <source>
        <dbReference type="Proteomes" id="UP000325577"/>
    </source>
</evidence>
<comment type="subcellular location">
    <subcellularLocation>
        <location evidence="1">Nucleus</location>
    </subcellularLocation>
</comment>
<feature type="compositionally biased region" description="Polar residues" evidence="7">
    <location>
        <begin position="115"/>
        <end position="132"/>
    </location>
</feature>
<dbReference type="AlphaFoldDB" id="A0A5J4ZHZ8"/>
<proteinExistence type="predicted"/>
<dbReference type="InterPro" id="IPR045239">
    <property type="entry name" value="bHLH95_bHLH"/>
</dbReference>
<dbReference type="GO" id="GO:0000978">
    <property type="term" value="F:RNA polymerase II cis-regulatory region sequence-specific DNA binding"/>
    <property type="evidence" value="ECO:0007669"/>
    <property type="project" value="TreeGrafter"/>
</dbReference>
<evidence type="ECO:0000259" key="8">
    <source>
        <dbReference type="PROSITE" id="PS50888"/>
    </source>
</evidence>
<name>A0A5J4ZHZ8_9ASTE</name>
<feature type="domain" description="BHLH" evidence="8">
    <location>
        <begin position="346"/>
        <end position="423"/>
    </location>
</feature>
<dbReference type="GO" id="GO:0046983">
    <property type="term" value="F:protein dimerization activity"/>
    <property type="evidence" value="ECO:0007669"/>
    <property type="project" value="InterPro"/>
</dbReference>
<evidence type="ECO:0000256" key="1">
    <source>
        <dbReference type="ARBA" id="ARBA00004123"/>
    </source>
</evidence>
<dbReference type="EMBL" id="CM018050">
    <property type="protein sequence ID" value="KAA8518230.1"/>
    <property type="molecule type" value="Genomic_DNA"/>
</dbReference>
<feature type="region of interest" description="Disordered" evidence="7">
    <location>
        <begin position="75"/>
        <end position="133"/>
    </location>
</feature>
<dbReference type="InterPro" id="IPR036638">
    <property type="entry name" value="HLH_DNA-bd_sf"/>
</dbReference>
<feature type="compositionally biased region" description="Polar residues" evidence="7">
    <location>
        <begin position="75"/>
        <end position="102"/>
    </location>
</feature>
<dbReference type="PANTHER" id="PTHR16223">
    <property type="entry name" value="TRANSCRIPTION FACTOR BHLH83-RELATED"/>
    <property type="match status" value="1"/>
</dbReference>
<keyword evidence="5" id="KW-0539">Nucleus</keyword>
<gene>
    <name evidence="9" type="ORF">F0562_015704</name>
</gene>
<dbReference type="GO" id="GO:0000981">
    <property type="term" value="F:DNA-binding transcription factor activity, RNA polymerase II-specific"/>
    <property type="evidence" value="ECO:0007669"/>
    <property type="project" value="TreeGrafter"/>
</dbReference>
<evidence type="ECO:0000256" key="7">
    <source>
        <dbReference type="SAM" id="MobiDB-lite"/>
    </source>
</evidence>
<sequence length="451" mass="49461">MYGDSLVLTTDSNAIFSLNSKLKGGQMEKSREVFMESDMNHRLYQINDYNSGLLRFRSAPSSLLSNFANGVDNYGDSSTQAQGSTSTFNPCDGNSNSISGSSHDLKEGKPLANGFSLTSQLPPHYPRQSSAPQVAAMDSSFRVVGTMGMDHHTAAAKMGPGPGTGSNLMRQNSSPAGLFSNFTVQNGYATMRGVGNYRVGNGNNGDVSPSSSRLKGQMHFSSGVPSSLGMLSQITEVESENVEANGRDDGKLGDGNGNTQFYNSGYSFGSWNDSTQFAENFTGLKRDLDNDGKLFAGTQNGELGNRTHVLSHHLSFPKTSAEMAAMEELSQFQDSVPCKIRAKRGCATHPRSIAERVRRTRISERMRKLQELVPNMDKVRFCRMHISASTVNLWKFKICLFFLWQQTNTADMLDLAVEYIKGLQKQHENLRENRANCKCSSMQKPVPNEAV</sequence>
<evidence type="ECO:0000256" key="4">
    <source>
        <dbReference type="ARBA" id="ARBA00023163"/>
    </source>
</evidence>
<keyword evidence="6" id="KW-0175">Coiled coil</keyword>
<feature type="coiled-coil region" evidence="6">
    <location>
        <begin position="413"/>
        <end position="440"/>
    </location>
</feature>
<dbReference type="PANTHER" id="PTHR16223:SF125">
    <property type="entry name" value="OS08G0506700 PROTEIN"/>
    <property type="match status" value="1"/>
</dbReference>
<dbReference type="Gene3D" id="4.10.280.10">
    <property type="entry name" value="Helix-loop-helix DNA-binding domain"/>
    <property type="match status" value="1"/>
</dbReference>
<dbReference type="OrthoDB" id="2019494at2759"/>
<dbReference type="InterPro" id="IPR045843">
    <property type="entry name" value="IND-like"/>
</dbReference>
<dbReference type="GO" id="GO:0005634">
    <property type="term" value="C:nucleus"/>
    <property type="evidence" value="ECO:0007669"/>
    <property type="project" value="UniProtKB-SubCell"/>
</dbReference>
<evidence type="ECO:0000313" key="9">
    <source>
        <dbReference type="EMBL" id="KAA8518230.1"/>
    </source>
</evidence>
<accession>A0A5J4ZHZ8</accession>
<evidence type="ECO:0000256" key="3">
    <source>
        <dbReference type="ARBA" id="ARBA00023125"/>
    </source>
</evidence>
<evidence type="ECO:0000256" key="6">
    <source>
        <dbReference type="SAM" id="Coils"/>
    </source>
</evidence>
<organism evidence="9 10">
    <name type="scientific">Nyssa sinensis</name>
    <dbReference type="NCBI Taxonomy" id="561372"/>
    <lineage>
        <taxon>Eukaryota</taxon>
        <taxon>Viridiplantae</taxon>
        <taxon>Streptophyta</taxon>
        <taxon>Embryophyta</taxon>
        <taxon>Tracheophyta</taxon>
        <taxon>Spermatophyta</taxon>
        <taxon>Magnoliopsida</taxon>
        <taxon>eudicotyledons</taxon>
        <taxon>Gunneridae</taxon>
        <taxon>Pentapetalae</taxon>
        <taxon>asterids</taxon>
        <taxon>Cornales</taxon>
        <taxon>Nyssaceae</taxon>
        <taxon>Nyssa</taxon>
    </lineage>
</organism>
<dbReference type="SUPFAM" id="SSF47459">
    <property type="entry name" value="HLH, helix-loop-helix DNA-binding domain"/>
    <property type="match status" value="1"/>
</dbReference>
<dbReference type="Pfam" id="PF00010">
    <property type="entry name" value="HLH"/>
    <property type="match status" value="1"/>
</dbReference>
<protein>
    <recommendedName>
        <fullName evidence="8">BHLH domain-containing protein</fullName>
    </recommendedName>
</protein>
<dbReference type="SMART" id="SM00353">
    <property type="entry name" value="HLH"/>
    <property type="match status" value="1"/>
</dbReference>
<reference evidence="9 10" key="1">
    <citation type="submission" date="2019-09" db="EMBL/GenBank/DDBJ databases">
        <title>A chromosome-level genome assembly of the Chinese tupelo Nyssa sinensis.</title>
        <authorList>
            <person name="Yang X."/>
            <person name="Kang M."/>
            <person name="Yang Y."/>
            <person name="Xiong H."/>
            <person name="Wang M."/>
            <person name="Zhang Z."/>
            <person name="Wang Z."/>
            <person name="Wu H."/>
            <person name="Ma T."/>
            <person name="Liu J."/>
            <person name="Xi Z."/>
        </authorList>
    </citation>
    <scope>NUCLEOTIDE SEQUENCE [LARGE SCALE GENOMIC DNA]</scope>
    <source>
        <strain evidence="9">J267</strain>
        <tissue evidence="9">Leaf</tissue>
    </source>
</reference>
<dbReference type="Proteomes" id="UP000325577">
    <property type="component" value="Linkage Group LG7"/>
</dbReference>
<keyword evidence="2" id="KW-0805">Transcription regulation</keyword>